<dbReference type="SUPFAM" id="SSF55073">
    <property type="entry name" value="Nucleotide cyclase"/>
    <property type="match status" value="1"/>
</dbReference>
<dbReference type="PROSITE" id="PS50887">
    <property type="entry name" value="GGDEF"/>
    <property type="match status" value="1"/>
</dbReference>
<dbReference type="Proteomes" id="UP000243180">
    <property type="component" value="Chromosome"/>
</dbReference>
<dbReference type="GO" id="GO:1902201">
    <property type="term" value="P:negative regulation of bacterial-type flagellum-dependent cell motility"/>
    <property type="evidence" value="ECO:0007669"/>
    <property type="project" value="TreeGrafter"/>
</dbReference>
<dbReference type="EMBL" id="AP014879">
    <property type="protein sequence ID" value="BAV32606.1"/>
    <property type="molecule type" value="Genomic_DNA"/>
</dbReference>
<dbReference type="CDD" id="cd01949">
    <property type="entry name" value="GGDEF"/>
    <property type="match status" value="1"/>
</dbReference>
<dbReference type="KEGG" id="slim:SCL_0284"/>
<name>A0A1B4XCW0_9GAMM</name>
<dbReference type="GO" id="GO:0005886">
    <property type="term" value="C:plasma membrane"/>
    <property type="evidence" value="ECO:0007669"/>
    <property type="project" value="TreeGrafter"/>
</dbReference>
<proteinExistence type="predicted"/>
<evidence type="ECO:0000256" key="2">
    <source>
        <dbReference type="SAM" id="Coils"/>
    </source>
</evidence>
<dbReference type="InterPro" id="IPR043128">
    <property type="entry name" value="Rev_trsase/Diguanyl_cyclase"/>
</dbReference>
<accession>A0A1B4XCW0</accession>
<organism evidence="5 6">
    <name type="scientific">Sulfuricaulis limicola</name>
    <dbReference type="NCBI Taxonomy" id="1620215"/>
    <lineage>
        <taxon>Bacteria</taxon>
        <taxon>Pseudomonadati</taxon>
        <taxon>Pseudomonadota</taxon>
        <taxon>Gammaproteobacteria</taxon>
        <taxon>Acidiferrobacterales</taxon>
        <taxon>Acidiferrobacteraceae</taxon>
        <taxon>Sulfuricaulis</taxon>
    </lineage>
</organism>
<gene>
    <name evidence="5" type="ORF">SCL_0284</name>
</gene>
<feature type="coiled-coil region" evidence="2">
    <location>
        <begin position="165"/>
        <end position="224"/>
    </location>
</feature>
<dbReference type="NCBIfam" id="TIGR00254">
    <property type="entry name" value="GGDEF"/>
    <property type="match status" value="1"/>
</dbReference>
<dbReference type="EC" id="2.7.7.65" evidence="1"/>
<dbReference type="PANTHER" id="PTHR45138">
    <property type="entry name" value="REGULATORY COMPONENTS OF SENSORY TRANSDUCTION SYSTEM"/>
    <property type="match status" value="1"/>
</dbReference>
<evidence type="ECO:0000259" key="4">
    <source>
        <dbReference type="PROSITE" id="PS50887"/>
    </source>
</evidence>
<feature type="domain" description="GGDEF" evidence="4">
    <location>
        <begin position="253"/>
        <end position="384"/>
    </location>
</feature>
<dbReference type="GO" id="GO:0052621">
    <property type="term" value="F:diguanylate cyclase activity"/>
    <property type="evidence" value="ECO:0007669"/>
    <property type="project" value="UniProtKB-EC"/>
</dbReference>
<keyword evidence="6" id="KW-1185">Reference proteome</keyword>
<dbReference type="RefSeq" id="WP_096359281.1">
    <property type="nucleotide sequence ID" value="NZ_AP014879.1"/>
</dbReference>
<feature type="compositionally biased region" description="Low complexity" evidence="3">
    <location>
        <begin position="107"/>
        <end position="119"/>
    </location>
</feature>
<dbReference type="InterPro" id="IPR050469">
    <property type="entry name" value="Diguanylate_Cyclase"/>
</dbReference>
<reference evidence="5 6" key="1">
    <citation type="submission" date="2015-05" db="EMBL/GenBank/DDBJ databases">
        <title>Complete genome sequence of a sulfur-oxidizing gammaproteobacterium strain HA5.</title>
        <authorList>
            <person name="Miura A."/>
            <person name="Kojima H."/>
            <person name="Fukui M."/>
        </authorList>
    </citation>
    <scope>NUCLEOTIDE SEQUENCE [LARGE SCALE GENOMIC DNA]</scope>
    <source>
        <strain evidence="5 6">HA5</strain>
    </source>
</reference>
<evidence type="ECO:0000313" key="5">
    <source>
        <dbReference type="EMBL" id="BAV32606.1"/>
    </source>
</evidence>
<evidence type="ECO:0000256" key="3">
    <source>
        <dbReference type="SAM" id="MobiDB-lite"/>
    </source>
</evidence>
<dbReference type="GO" id="GO:0043709">
    <property type="term" value="P:cell adhesion involved in single-species biofilm formation"/>
    <property type="evidence" value="ECO:0007669"/>
    <property type="project" value="TreeGrafter"/>
</dbReference>
<dbReference type="PANTHER" id="PTHR45138:SF24">
    <property type="entry name" value="DIGUANYLATE CYCLASE DGCC-RELATED"/>
    <property type="match status" value="1"/>
</dbReference>
<dbReference type="Pfam" id="PF00990">
    <property type="entry name" value="GGDEF"/>
    <property type="match status" value="1"/>
</dbReference>
<evidence type="ECO:0000313" key="6">
    <source>
        <dbReference type="Proteomes" id="UP000243180"/>
    </source>
</evidence>
<evidence type="ECO:0000256" key="1">
    <source>
        <dbReference type="ARBA" id="ARBA00012528"/>
    </source>
</evidence>
<dbReference type="InParanoid" id="A0A1B4XCW0"/>
<dbReference type="Gene3D" id="3.30.70.270">
    <property type="match status" value="1"/>
</dbReference>
<feature type="compositionally biased region" description="Low complexity" evidence="3">
    <location>
        <begin position="145"/>
        <end position="159"/>
    </location>
</feature>
<dbReference type="InterPro" id="IPR000160">
    <property type="entry name" value="GGDEF_dom"/>
</dbReference>
<dbReference type="InterPro" id="IPR029787">
    <property type="entry name" value="Nucleotide_cyclase"/>
</dbReference>
<protein>
    <recommendedName>
        <fullName evidence="1">diguanylate cyclase</fullName>
        <ecNumber evidence="1">2.7.7.65</ecNumber>
    </recommendedName>
</protein>
<dbReference type="SMART" id="SM00267">
    <property type="entry name" value="GGDEF"/>
    <property type="match status" value="1"/>
</dbReference>
<keyword evidence="2" id="KW-0175">Coiled coil</keyword>
<dbReference type="OrthoDB" id="9812260at2"/>
<dbReference type="AlphaFoldDB" id="A0A1B4XCW0"/>
<sequence length="384" mass="43068">MAVGENLSVDPGLMNALVRHLEHLQRHPDGGELLQLIKDALHHCRDRGLVNGSCLSHLHQQLLAYTQNNALPAAIRLRARLIQQHLAIYLPQPDHIIPMRETVPAPKAAAPARTTLKPRVLSAPDSQLTETPAMESPRTPEQQSAPAAPTTEAPRAAEAGVPPQLDELRQMLAKGMDEMMRERETLSRQLSDATTYLKMIEAEREQLHEELNKARRRIRAGEKSTKKALGLPKRDVLVRQIESEVERVKRHGEPLALALIDIDNLEDIQQKHGPEIADAVLNRYTSEVLGRFRSYDMVARYNKNEFAVLLPNTGKDSALRALEKVHKRAKESHFSHKGQSFPLPGFGGVLTFYSPGEEPHQMLRRADEALVNLKLRGERQLVVV</sequence>
<feature type="region of interest" description="Disordered" evidence="3">
    <location>
        <begin position="107"/>
        <end position="164"/>
    </location>
</feature>